<dbReference type="PROSITE" id="PS50995">
    <property type="entry name" value="HTH_MARR_2"/>
    <property type="match status" value="1"/>
</dbReference>
<protein>
    <submittedName>
        <fullName evidence="6">MarR family transcriptional regulator</fullName>
    </submittedName>
</protein>
<keyword evidence="1" id="KW-0805">Transcription regulation</keyword>
<accession>A0ABS3GZC8</accession>
<evidence type="ECO:0000256" key="3">
    <source>
        <dbReference type="ARBA" id="ARBA00023163"/>
    </source>
</evidence>
<organism evidence="6 7">
    <name type="scientific">Candidatus Enterococcus ikei</name>
    <dbReference type="NCBI Taxonomy" id="2815326"/>
    <lineage>
        <taxon>Bacteria</taxon>
        <taxon>Bacillati</taxon>
        <taxon>Bacillota</taxon>
        <taxon>Bacilli</taxon>
        <taxon>Lactobacillales</taxon>
        <taxon>Enterococcaceae</taxon>
        <taxon>Enterococcus</taxon>
    </lineage>
</organism>
<dbReference type="InterPro" id="IPR000835">
    <property type="entry name" value="HTH_MarR-typ"/>
</dbReference>
<name>A0ABS3GZC8_9ENTE</name>
<keyword evidence="3" id="KW-0804">Transcription</keyword>
<dbReference type="PANTHER" id="PTHR42756:SF1">
    <property type="entry name" value="TRANSCRIPTIONAL REPRESSOR OF EMRAB OPERON"/>
    <property type="match status" value="1"/>
</dbReference>
<evidence type="ECO:0000256" key="4">
    <source>
        <dbReference type="SAM" id="MobiDB-lite"/>
    </source>
</evidence>
<dbReference type="PANTHER" id="PTHR42756">
    <property type="entry name" value="TRANSCRIPTIONAL REGULATOR, MARR"/>
    <property type="match status" value="1"/>
</dbReference>
<evidence type="ECO:0000256" key="2">
    <source>
        <dbReference type="ARBA" id="ARBA00023125"/>
    </source>
</evidence>
<dbReference type="RefSeq" id="WP_207112181.1">
    <property type="nucleotide sequence ID" value="NZ_JAFLWD010000015.1"/>
</dbReference>
<proteinExistence type="predicted"/>
<gene>
    <name evidence="6" type="ORF">JZO69_07015</name>
</gene>
<dbReference type="InterPro" id="IPR023187">
    <property type="entry name" value="Tscrpt_reg_MarR-type_CS"/>
</dbReference>
<sequence length="214" mass="24630">MEEQTLMEQFLSLQAMMQRYFMKRRREHGPFGNPHRGQGRVLNLLKLKPETTQKELSYLLDMRPQSLGELLGKLEKNGYISREPLESDRRVMVIRLTEAGMAAADNSKQEEETIFDVLSESEQESFKIILSKLLETLEAEIPEEERDFRGSHMRCRHGGHGHGHGRGFGGGPGKMDPRFDPRDMFGSPDFPKRGKFGFDSFKQNTEDDDGFNDF</sequence>
<reference evidence="6 7" key="1">
    <citation type="submission" date="2021-03" db="EMBL/GenBank/DDBJ databases">
        <title>Enterococcal diversity collection.</title>
        <authorList>
            <person name="Gilmore M.S."/>
            <person name="Schwartzman J."/>
            <person name="Van Tyne D."/>
            <person name="Martin M."/>
            <person name="Earl A.M."/>
            <person name="Manson A.L."/>
            <person name="Straub T."/>
            <person name="Salamzade R."/>
            <person name="Saavedra J."/>
            <person name="Lebreton F."/>
            <person name="Prichula J."/>
            <person name="Schaufler K."/>
            <person name="Gaca A."/>
            <person name="Sgardioli B."/>
            <person name="Wagenaar J."/>
            <person name="Strong T."/>
        </authorList>
    </citation>
    <scope>NUCLEOTIDE SEQUENCE [LARGE SCALE GENOMIC DNA]</scope>
    <source>
        <strain evidence="6 7">DIV0869a</strain>
    </source>
</reference>
<dbReference type="Proteomes" id="UP000664632">
    <property type="component" value="Unassembled WGS sequence"/>
</dbReference>
<dbReference type="Gene3D" id="1.10.10.10">
    <property type="entry name" value="Winged helix-like DNA-binding domain superfamily/Winged helix DNA-binding domain"/>
    <property type="match status" value="1"/>
</dbReference>
<feature type="region of interest" description="Disordered" evidence="4">
    <location>
        <begin position="159"/>
        <end position="214"/>
    </location>
</feature>
<keyword evidence="7" id="KW-1185">Reference proteome</keyword>
<dbReference type="SMART" id="SM00347">
    <property type="entry name" value="HTH_MARR"/>
    <property type="match status" value="1"/>
</dbReference>
<dbReference type="EMBL" id="JAFLWD010000015">
    <property type="protein sequence ID" value="MBO0440106.1"/>
    <property type="molecule type" value="Genomic_DNA"/>
</dbReference>
<dbReference type="PROSITE" id="PS01117">
    <property type="entry name" value="HTH_MARR_1"/>
    <property type="match status" value="1"/>
</dbReference>
<evidence type="ECO:0000259" key="5">
    <source>
        <dbReference type="PROSITE" id="PS50995"/>
    </source>
</evidence>
<comment type="caution">
    <text evidence="6">The sequence shown here is derived from an EMBL/GenBank/DDBJ whole genome shotgun (WGS) entry which is preliminary data.</text>
</comment>
<dbReference type="InterPro" id="IPR036390">
    <property type="entry name" value="WH_DNA-bd_sf"/>
</dbReference>
<evidence type="ECO:0000256" key="1">
    <source>
        <dbReference type="ARBA" id="ARBA00023015"/>
    </source>
</evidence>
<evidence type="ECO:0000313" key="7">
    <source>
        <dbReference type="Proteomes" id="UP000664632"/>
    </source>
</evidence>
<dbReference type="PRINTS" id="PR00598">
    <property type="entry name" value="HTHMARR"/>
</dbReference>
<evidence type="ECO:0000313" key="6">
    <source>
        <dbReference type="EMBL" id="MBO0440106.1"/>
    </source>
</evidence>
<dbReference type="InterPro" id="IPR036388">
    <property type="entry name" value="WH-like_DNA-bd_sf"/>
</dbReference>
<dbReference type="SUPFAM" id="SSF46785">
    <property type="entry name" value="Winged helix' DNA-binding domain"/>
    <property type="match status" value="1"/>
</dbReference>
<feature type="domain" description="HTH marR-type" evidence="5">
    <location>
        <begin position="7"/>
        <end position="135"/>
    </location>
</feature>
<dbReference type="Pfam" id="PF01047">
    <property type="entry name" value="MarR"/>
    <property type="match status" value="1"/>
</dbReference>
<keyword evidence="2" id="KW-0238">DNA-binding</keyword>